<evidence type="ECO:0000256" key="1">
    <source>
        <dbReference type="ARBA" id="ARBA00004123"/>
    </source>
</evidence>
<keyword evidence="6 8" id="KW-0440">LIM domain</keyword>
<reference evidence="10" key="1">
    <citation type="submission" date="2021-01" db="UniProtKB">
        <authorList>
            <consortium name="EnsemblMetazoa"/>
        </authorList>
    </citation>
    <scope>IDENTIFICATION</scope>
</reference>
<dbReference type="Gene3D" id="2.10.110.10">
    <property type="entry name" value="Cysteine Rich Protein"/>
    <property type="match status" value="1"/>
</dbReference>
<evidence type="ECO:0000256" key="7">
    <source>
        <dbReference type="ARBA" id="ARBA00023242"/>
    </source>
</evidence>
<dbReference type="SUPFAM" id="SSF57716">
    <property type="entry name" value="Glucocorticoid receptor-like (DNA-binding domain)"/>
    <property type="match status" value="2"/>
</dbReference>
<dbReference type="GO" id="GO:0005634">
    <property type="term" value="C:nucleus"/>
    <property type="evidence" value="ECO:0007669"/>
    <property type="project" value="UniProtKB-SubCell"/>
</dbReference>
<dbReference type="InterPro" id="IPR001781">
    <property type="entry name" value="Znf_LIM"/>
</dbReference>
<dbReference type="PANTHER" id="PTHR24215">
    <property type="entry name" value="RHO-GTPASE-ACTIVATING PROTEIN LRG1"/>
    <property type="match status" value="1"/>
</dbReference>
<dbReference type="GO" id="GO:0008307">
    <property type="term" value="F:structural constituent of muscle"/>
    <property type="evidence" value="ECO:0007669"/>
    <property type="project" value="TreeGrafter"/>
</dbReference>
<dbReference type="GO" id="GO:0042805">
    <property type="term" value="F:actinin binding"/>
    <property type="evidence" value="ECO:0007669"/>
    <property type="project" value="TreeGrafter"/>
</dbReference>
<evidence type="ECO:0000256" key="6">
    <source>
        <dbReference type="ARBA" id="ARBA00023038"/>
    </source>
</evidence>
<evidence type="ECO:0000256" key="4">
    <source>
        <dbReference type="ARBA" id="ARBA00022737"/>
    </source>
</evidence>
<dbReference type="SMART" id="SM00132">
    <property type="entry name" value="LIM"/>
    <property type="match status" value="1"/>
</dbReference>
<evidence type="ECO:0000256" key="2">
    <source>
        <dbReference type="ARBA" id="ARBA00022541"/>
    </source>
</evidence>
<dbReference type="GO" id="GO:0030018">
    <property type="term" value="C:Z disc"/>
    <property type="evidence" value="ECO:0007669"/>
    <property type="project" value="TreeGrafter"/>
</dbReference>
<dbReference type="RefSeq" id="XP_022666494.1">
    <property type="nucleotide sequence ID" value="XM_022810759.1"/>
</dbReference>
<evidence type="ECO:0000313" key="10">
    <source>
        <dbReference type="EnsemblMetazoa" id="XP_022666495"/>
    </source>
</evidence>
<dbReference type="PROSITE" id="PS50023">
    <property type="entry name" value="LIM_DOMAIN_2"/>
    <property type="match status" value="1"/>
</dbReference>
<dbReference type="AlphaFoldDB" id="A0A7M7KIR4"/>
<keyword evidence="7" id="KW-0539">Nucleus</keyword>
<name>A0A7M7KIR4_VARDE</name>
<evidence type="ECO:0000313" key="11">
    <source>
        <dbReference type="Proteomes" id="UP000594260"/>
    </source>
</evidence>
<evidence type="ECO:0000259" key="9">
    <source>
        <dbReference type="PROSITE" id="PS50023"/>
    </source>
</evidence>
<dbReference type="PROSITE" id="PS00478">
    <property type="entry name" value="LIM_DOMAIN_1"/>
    <property type="match status" value="1"/>
</dbReference>
<keyword evidence="3 8" id="KW-0479">Metal-binding</keyword>
<sequence>MPFQTAEAARCPKCSHQVFAAEEMLAAGAKWHKICFTCGLCKKRLDSTNATEHNGDLWCRICYSRKFGPKGVGFGCGAGTLNMDKGEIFGNQESAANKPMDPYYGMNSKFINLFIMKGASMGGTSSKPQ</sequence>
<feature type="domain" description="LIM zinc-binding" evidence="9">
    <location>
        <begin position="9"/>
        <end position="69"/>
    </location>
</feature>
<dbReference type="RefSeq" id="XP_022666495.1">
    <property type="nucleotide sequence ID" value="XM_022810760.1"/>
</dbReference>
<keyword evidence="2" id="KW-0517">Myogenesis</keyword>
<dbReference type="InParanoid" id="A0A7M7KIR4"/>
<dbReference type="EnsemblMetazoa" id="XM_022810760">
    <property type="protein sequence ID" value="XP_022666495"/>
    <property type="gene ID" value="LOC111252592"/>
</dbReference>
<accession>A0A7M7KIR4</accession>
<dbReference type="GO" id="GO:0007517">
    <property type="term" value="P:muscle organ development"/>
    <property type="evidence" value="ECO:0007669"/>
    <property type="project" value="UniProtKB-KW"/>
</dbReference>
<evidence type="ECO:0000256" key="8">
    <source>
        <dbReference type="PROSITE-ProRule" id="PRU00125"/>
    </source>
</evidence>
<dbReference type="Proteomes" id="UP000594260">
    <property type="component" value="Unplaced"/>
</dbReference>
<comment type="subcellular location">
    <subcellularLocation>
        <location evidence="1">Nucleus</location>
    </subcellularLocation>
</comment>
<organism evidence="10 11">
    <name type="scientific">Varroa destructor</name>
    <name type="common">Honeybee mite</name>
    <dbReference type="NCBI Taxonomy" id="109461"/>
    <lineage>
        <taxon>Eukaryota</taxon>
        <taxon>Metazoa</taxon>
        <taxon>Ecdysozoa</taxon>
        <taxon>Arthropoda</taxon>
        <taxon>Chelicerata</taxon>
        <taxon>Arachnida</taxon>
        <taxon>Acari</taxon>
        <taxon>Parasitiformes</taxon>
        <taxon>Mesostigmata</taxon>
        <taxon>Gamasina</taxon>
        <taxon>Dermanyssoidea</taxon>
        <taxon>Varroidae</taxon>
        <taxon>Varroa</taxon>
    </lineage>
</organism>
<dbReference type="OMA" id="DALWCKQ"/>
<dbReference type="GO" id="GO:0045214">
    <property type="term" value="P:sarcomere organization"/>
    <property type="evidence" value="ECO:0007669"/>
    <property type="project" value="TreeGrafter"/>
</dbReference>
<protein>
    <recommendedName>
        <fullName evidence="9">LIM zinc-binding domain-containing protein</fullName>
    </recommendedName>
</protein>
<dbReference type="EnsemblMetazoa" id="XM_022810759">
    <property type="protein sequence ID" value="XP_022666494"/>
    <property type="gene ID" value="LOC111252592"/>
</dbReference>
<dbReference type="KEGG" id="vde:111252592"/>
<dbReference type="GO" id="GO:0046872">
    <property type="term" value="F:metal ion binding"/>
    <property type="evidence" value="ECO:0007669"/>
    <property type="project" value="UniProtKB-KW"/>
</dbReference>
<dbReference type="Pfam" id="PF00412">
    <property type="entry name" value="LIM"/>
    <property type="match status" value="1"/>
</dbReference>
<dbReference type="PANTHER" id="PTHR24215:SF35">
    <property type="entry name" value="MUSCLE LIM PROTEIN MLP84B"/>
    <property type="match status" value="1"/>
</dbReference>
<dbReference type="GeneID" id="111252592"/>
<keyword evidence="4" id="KW-0677">Repeat</keyword>
<keyword evidence="5 8" id="KW-0862">Zinc</keyword>
<keyword evidence="11" id="KW-1185">Reference proteome</keyword>
<proteinExistence type="predicted"/>
<dbReference type="GO" id="GO:0060537">
    <property type="term" value="P:muscle tissue development"/>
    <property type="evidence" value="ECO:0007669"/>
    <property type="project" value="TreeGrafter"/>
</dbReference>
<dbReference type="FunFam" id="2.10.110.10:FF:000001">
    <property type="entry name" value="Cysteine and glycine-rich protein 1"/>
    <property type="match status" value="1"/>
</dbReference>
<evidence type="ECO:0000256" key="3">
    <source>
        <dbReference type="ARBA" id="ARBA00022723"/>
    </source>
</evidence>
<dbReference type="OrthoDB" id="1679758at2759"/>
<evidence type="ECO:0000256" key="5">
    <source>
        <dbReference type="ARBA" id="ARBA00022833"/>
    </source>
</evidence>